<organism evidence="2 3">
    <name type="scientific">Chondrus crispus</name>
    <name type="common">Carrageen Irish moss</name>
    <name type="synonym">Polymorpha crispa</name>
    <dbReference type="NCBI Taxonomy" id="2769"/>
    <lineage>
        <taxon>Eukaryota</taxon>
        <taxon>Rhodophyta</taxon>
        <taxon>Florideophyceae</taxon>
        <taxon>Rhodymeniophycidae</taxon>
        <taxon>Gigartinales</taxon>
        <taxon>Gigartinaceae</taxon>
        <taxon>Chondrus</taxon>
    </lineage>
</organism>
<dbReference type="Gene3D" id="2.130.10.30">
    <property type="entry name" value="Regulator of chromosome condensation 1/beta-lactamase-inhibitor protein II"/>
    <property type="match status" value="2"/>
</dbReference>
<evidence type="ECO:0000313" key="3">
    <source>
        <dbReference type="Proteomes" id="UP000012073"/>
    </source>
</evidence>
<dbReference type="PhylomeDB" id="R7QI92"/>
<dbReference type="OrthoDB" id="297375at2759"/>
<dbReference type="OMA" id="GKWKNTG"/>
<dbReference type="AlphaFoldDB" id="R7QI92"/>
<name>R7QI92_CHOCR</name>
<dbReference type="InterPro" id="IPR009091">
    <property type="entry name" value="RCC1/BLIP-II"/>
</dbReference>
<dbReference type="STRING" id="2769.R7QI92"/>
<protein>
    <submittedName>
        <fullName evidence="2">Uncharacterized protein</fullName>
    </submittedName>
</protein>
<keyword evidence="3" id="KW-1185">Reference proteome</keyword>
<gene>
    <name evidence="2" type="ORF">CHC_T00005148001</name>
</gene>
<feature type="repeat" description="RCC1" evidence="1">
    <location>
        <begin position="289"/>
        <end position="342"/>
    </location>
</feature>
<dbReference type="PRINTS" id="PR00633">
    <property type="entry name" value="RCCNDNSATION"/>
</dbReference>
<dbReference type="KEGG" id="ccp:CHC_T00005148001"/>
<reference evidence="3" key="1">
    <citation type="journal article" date="2013" name="Proc. Natl. Acad. Sci. U.S.A.">
        <title>Genome structure and metabolic features in the red seaweed Chondrus crispus shed light on evolution of the Archaeplastida.</title>
        <authorList>
            <person name="Collen J."/>
            <person name="Porcel B."/>
            <person name="Carre W."/>
            <person name="Ball S.G."/>
            <person name="Chaparro C."/>
            <person name="Tonon T."/>
            <person name="Barbeyron T."/>
            <person name="Michel G."/>
            <person name="Noel B."/>
            <person name="Valentin K."/>
            <person name="Elias M."/>
            <person name="Artiguenave F."/>
            <person name="Arun A."/>
            <person name="Aury J.M."/>
            <person name="Barbosa-Neto J.F."/>
            <person name="Bothwell J.H."/>
            <person name="Bouget F.Y."/>
            <person name="Brillet L."/>
            <person name="Cabello-Hurtado F."/>
            <person name="Capella-Gutierrez S."/>
            <person name="Charrier B."/>
            <person name="Cladiere L."/>
            <person name="Cock J.M."/>
            <person name="Coelho S.M."/>
            <person name="Colleoni C."/>
            <person name="Czjzek M."/>
            <person name="Da Silva C."/>
            <person name="Delage L."/>
            <person name="Denoeud F."/>
            <person name="Deschamps P."/>
            <person name="Dittami S.M."/>
            <person name="Gabaldon T."/>
            <person name="Gachon C.M."/>
            <person name="Groisillier A."/>
            <person name="Herve C."/>
            <person name="Jabbari K."/>
            <person name="Katinka M."/>
            <person name="Kloareg B."/>
            <person name="Kowalczyk N."/>
            <person name="Labadie K."/>
            <person name="Leblanc C."/>
            <person name="Lopez P.J."/>
            <person name="McLachlan D.H."/>
            <person name="Meslet-Cladiere L."/>
            <person name="Moustafa A."/>
            <person name="Nehr Z."/>
            <person name="Nyvall Collen P."/>
            <person name="Panaud O."/>
            <person name="Partensky F."/>
            <person name="Poulain J."/>
            <person name="Rensing S.A."/>
            <person name="Rousvoal S."/>
            <person name="Samson G."/>
            <person name="Symeonidi A."/>
            <person name="Weissenbach J."/>
            <person name="Zambounis A."/>
            <person name="Wincker P."/>
            <person name="Boyen C."/>
        </authorList>
    </citation>
    <scope>NUCLEOTIDE SEQUENCE [LARGE SCALE GENOMIC DNA]</scope>
    <source>
        <strain evidence="3">cv. Stackhouse</strain>
    </source>
</reference>
<dbReference type="InterPro" id="IPR028641">
    <property type="entry name" value="RCC2"/>
</dbReference>
<evidence type="ECO:0000256" key="1">
    <source>
        <dbReference type="PROSITE-ProRule" id="PRU00235"/>
    </source>
</evidence>
<dbReference type="PROSITE" id="PS00626">
    <property type="entry name" value="RCC1_2"/>
    <property type="match status" value="2"/>
</dbReference>
<sequence length="581" mass="63114">MQKISTRLLKRNGGKLISFHHDANNDKASDAAQSSANFKGDILFCGSTKWDLLGRKTIPKVVAKRGGTTAGDDLLGPSRMRFAGLPDKQFTAVFSGCAAAHFVLVDVEGVAYGIGRNDNGQLSRADLKSRKHPVKFHLPGIKEGERVMHAACGRQHTLLVTSEGRAFSVGTNAFGQLGNGSKTELKKPEVTEWQVVQLPSDEKTICAAAGAEFSAFACESGAVYAVGSGQYGQLGNGRTGEFITSGNRIAFDVIMTPVRVLGFGSGEGEIKIKQIACGTNHTLALDTKGKVWSWGFGGYGRLGHKTPKDELRPRRIETFDSSTYSLDIITCGQSSSFAAQKNRKSCYMWGMTKRTGETNMYPKPQFDLQGWEIRSLASGTTSTVVSAERSVISWGGSPTFGELGYGEGKPKSSTKPQVMASLEGLLVSQVTEGMAFTAMLVSAENDDEKKIFDALPEYAVENEGVENDDESVPSFSFQVFNPTLHNMNRNQGKINTPGLTAGFRQPSKRPIFCTLPIKFQRMWVWSMRNIHEKELNVQYQTGLSCCTTYLANVSAASALSASPFHLGKTLIALSYIYIYQG</sequence>
<dbReference type="SUPFAM" id="SSF50985">
    <property type="entry name" value="RCC1/BLIP-II"/>
    <property type="match status" value="1"/>
</dbReference>
<dbReference type="PROSITE" id="PS50012">
    <property type="entry name" value="RCC1_3"/>
    <property type="match status" value="4"/>
</dbReference>
<dbReference type="GO" id="GO:0016020">
    <property type="term" value="C:membrane"/>
    <property type="evidence" value="ECO:0007669"/>
    <property type="project" value="TreeGrafter"/>
</dbReference>
<feature type="repeat" description="RCC1" evidence="1">
    <location>
        <begin position="221"/>
        <end position="288"/>
    </location>
</feature>
<dbReference type="PANTHER" id="PTHR46207">
    <property type="entry name" value="PROTEIN RCC2"/>
    <property type="match status" value="1"/>
</dbReference>
<feature type="repeat" description="RCC1" evidence="1">
    <location>
        <begin position="109"/>
        <end position="163"/>
    </location>
</feature>
<accession>R7QI92</accession>
<dbReference type="InterPro" id="IPR000408">
    <property type="entry name" value="Reg_chr_condens"/>
</dbReference>
<dbReference type="GeneID" id="17324709"/>
<dbReference type="Pfam" id="PF00415">
    <property type="entry name" value="RCC1"/>
    <property type="match status" value="4"/>
</dbReference>
<dbReference type="RefSeq" id="XP_005717010.1">
    <property type="nucleotide sequence ID" value="XM_005716953.1"/>
</dbReference>
<evidence type="ECO:0000313" key="2">
    <source>
        <dbReference type="EMBL" id="CDF37191.1"/>
    </source>
</evidence>
<dbReference type="PANTHER" id="PTHR46207:SF1">
    <property type="entry name" value="PROTEIN RCC2"/>
    <property type="match status" value="1"/>
</dbReference>
<dbReference type="GO" id="GO:0031267">
    <property type="term" value="F:small GTPase binding"/>
    <property type="evidence" value="ECO:0007669"/>
    <property type="project" value="TreeGrafter"/>
</dbReference>
<dbReference type="EMBL" id="HG001818">
    <property type="protein sequence ID" value="CDF37191.1"/>
    <property type="molecule type" value="Genomic_DNA"/>
</dbReference>
<feature type="repeat" description="RCC1" evidence="1">
    <location>
        <begin position="389"/>
        <end position="443"/>
    </location>
</feature>
<dbReference type="Gramene" id="CDF37191">
    <property type="protein sequence ID" value="CDF37191"/>
    <property type="gene ID" value="CHC_T00005148001"/>
</dbReference>
<dbReference type="Proteomes" id="UP000012073">
    <property type="component" value="Unassembled WGS sequence"/>
</dbReference>
<proteinExistence type="predicted"/>